<feature type="binding site" evidence="5">
    <location>
        <position position="90"/>
    </location>
    <ligand>
        <name>Zn(2+)</name>
        <dbReference type="ChEBI" id="CHEBI:29105"/>
    </ligand>
</feature>
<feature type="binding site" evidence="5">
    <location>
        <position position="76"/>
    </location>
    <ligand>
        <name>Zn(2+)</name>
        <dbReference type="ChEBI" id="CHEBI:29105"/>
    </ligand>
</feature>
<dbReference type="InterPro" id="IPR000688">
    <property type="entry name" value="HypA/HybF"/>
</dbReference>
<comment type="similarity">
    <text evidence="1 5">Belongs to the HypA/HybF family.</text>
</comment>
<evidence type="ECO:0000256" key="5">
    <source>
        <dbReference type="HAMAP-Rule" id="MF_00213"/>
    </source>
</evidence>
<dbReference type="Pfam" id="PF01155">
    <property type="entry name" value="HypA"/>
    <property type="match status" value="1"/>
</dbReference>
<keyword evidence="3 5" id="KW-0479">Metal-binding</keyword>
<dbReference type="EMBL" id="BAAAGU010000007">
    <property type="protein sequence ID" value="GAA0635505.1"/>
    <property type="molecule type" value="Genomic_DNA"/>
</dbReference>
<accession>A0ABN1HBI4</accession>
<dbReference type="HAMAP" id="MF_00213">
    <property type="entry name" value="HypA_HybF"/>
    <property type="match status" value="1"/>
</dbReference>
<gene>
    <name evidence="5" type="primary">hypA</name>
    <name evidence="6" type="ORF">GCM10009535_09400</name>
</gene>
<dbReference type="PROSITE" id="PS01249">
    <property type="entry name" value="HYPA"/>
    <property type="match status" value="1"/>
</dbReference>
<keyword evidence="7" id="KW-1185">Reference proteome</keyword>
<evidence type="ECO:0000256" key="1">
    <source>
        <dbReference type="ARBA" id="ARBA00010748"/>
    </source>
</evidence>
<dbReference type="Proteomes" id="UP001500724">
    <property type="component" value="Unassembled WGS sequence"/>
</dbReference>
<evidence type="ECO:0000313" key="6">
    <source>
        <dbReference type="EMBL" id="GAA0635505.1"/>
    </source>
</evidence>
<name>A0ABN1HBI4_9ACTN</name>
<dbReference type="PANTHER" id="PTHR34535:SF3">
    <property type="entry name" value="HYDROGENASE MATURATION FACTOR HYPA"/>
    <property type="match status" value="1"/>
</dbReference>
<evidence type="ECO:0000256" key="4">
    <source>
        <dbReference type="ARBA" id="ARBA00022833"/>
    </source>
</evidence>
<evidence type="ECO:0000313" key="7">
    <source>
        <dbReference type="Proteomes" id="UP001500724"/>
    </source>
</evidence>
<comment type="function">
    <text evidence="5">Involved in the maturation of [NiFe] hydrogenases. Required for nickel insertion into the metal center of the hydrogenase.</text>
</comment>
<feature type="binding site" evidence="5">
    <location>
        <position position="73"/>
    </location>
    <ligand>
        <name>Zn(2+)</name>
        <dbReference type="ChEBI" id="CHEBI:29105"/>
    </ligand>
</feature>
<proteinExistence type="inferred from homology"/>
<feature type="binding site" evidence="5">
    <location>
        <position position="2"/>
    </location>
    <ligand>
        <name>Ni(2+)</name>
        <dbReference type="ChEBI" id="CHEBI:49786"/>
    </ligand>
</feature>
<reference evidence="6 7" key="1">
    <citation type="journal article" date="2019" name="Int. J. Syst. Evol. Microbiol.">
        <title>The Global Catalogue of Microorganisms (GCM) 10K type strain sequencing project: providing services to taxonomists for standard genome sequencing and annotation.</title>
        <authorList>
            <consortium name="The Broad Institute Genomics Platform"/>
            <consortium name="The Broad Institute Genome Sequencing Center for Infectious Disease"/>
            <person name="Wu L."/>
            <person name="Ma J."/>
        </authorList>
    </citation>
    <scope>NUCLEOTIDE SEQUENCE [LARGE SCALE GENOMIC DNA]</scope>
    <source>
        <strain evidence="6 7">JCM 10367</strain>
    </source>
</reference>
<sequence>MHEMSVALSVVDQVEQAARANAAQGVRQVGVDIGELAGVVPDSLAFCFELACAGTVLEGARLVMRSVPGRASCEPCGRTWDTGMPPDLVCAQCRSAATELLSGRELRITEVQWTTEADAPPPTPAGRSEEN</sequence>
<keyword evidence="4 5" id="KW-0862">Zinc</keyword>
<protein>
    <recommendedName>
        <fullName evidence="5">Hydrogenase maturation factor HypA</fullName>
    </recommendedName>
</protein>
<dbReference type="Gene3D" id="3.30.2320.80">
    <property type="match status" value="1"/>
</dbReference>
<organism evidence="6 7">
    <name type="scientific">Streptomyces thermocarboxydovorans</name>
    <dbReference type="NCBI Taxonomy" id="59298"/>
    <lineage>
        <taxon>Bacteria</taxon>
        <taxon>Bacillati</taxon>
        <taxon>Actinomycetota</taxon>
        <taxon>Actinomycetes</taxon>
        <taxon>Kitasatosporales</taxon>
        <taxon>Streptomycetaceae</taxon>
        <taxon>Streptomyces</taxon>
    </lineage>
</organism>
<dbReference type="RefSeq" id="WP_343998047.1">
    <property type="nucleotide sequence ID" value="NZ_BAAAGU010000007.1"/>
</dbReference>
<dbReference type="InterPro" id="IPR020538">
    <property type="entry name" value="Hydgase_Ni_incorp_HypA/HybF_CS"/>
</dbReference>
<keyword evidence="2 5" id="KW-0533">Nickel</keyword>
<dbReference type="NCBIfam" id="TIGR00100">
    <property type="entry name" value="hypA"/>
    <property type="match status" value="1"/>
</dbReference>
<dbReference type="PIRSF" id="PIRSF004761">
    <property type="entry name" value="Hydrgn_mat_HypA"/>
    <property type="match status" value="1"/>
</dbReference>
<feature type="binding site" evidence="5">
    <location>
        <position position="93"/>
    </location>
    <ligand>
        <name>Zn(2+)</name>
        <dbReference type="ChEBI" id="CHEBI:29105"/>
    </ligand>
</feature>
<dbReference type="PANTHER" id="PTHR34535">
    <property type="entry name" value="HYDROGENASE MATURATION FACTOR HYPA"/>
    <property type="match status" value="1"/>
</dbReference>
<evidence type="ECO:0000256" key="2">
    <source>
        <dbReference type="ARBA" id="ARBA00022596"/>
    </source>
</evidence>
<evidence type="ECO:0000256" key="3">
    <source>
        <dbReference type="ARBA" id="ARBA00022723"/>
    </source>
</evidence>
<comment type="caution">
    <text evidence="6">The sequence shown here is derived from an EMBL/GenBank/DDBJ whole genome shotgun (WGS) entry which is preliminary data.</text>
</comment>